<reference evidence="2" key="1">
    <citation type="journal article" date="2023" name="Mar. Drugs">
        <title>Gemmata algarum, a Novel Planctomycete Isolated from an Algal Mat, Displays Antimicrobial Activity.</title>
        <authorList>
            <person name="Kumar G."/>
            <person name="Kallscheuer N."/>
            <person name="Kashif M."/>
            <person name="Ahamad S."/>
            <person name="Jagadeeshwari U."/>
            <person name="Pannikurungottu S."/>
            <person name="Haufschild T."/>
            <person name="Kabuu M."/>
            <person name="Sasikala C."/>
            <person name="Jogler C."/>
            <person name="Ramana C."/>
        </authorList>
    </citation>
    <scope>NUCLEOTIDE SEQUENCE [LARGE SCALE GENOMIC DNA]</scope>
    <source>
        <strain evidence="2">JC673</strain>
    </source>
</reference>
<protein>
    <recommendedName>
        <fullName evidence="3">SMI1/KNR4 family protein</fullName>
    </recommendedName>
</protein>
<gene>
    <name evidence="1" type="ORF">R5W23_003649</name>
</gene>
<organism evidence="1 2">
    <name type="scientific">Gemmata algarum</name>
    <dbReference type="NCBI Taxonomy" id="2975278"/>
    <lineage>
        <taxon>Bacteria</taxon>
        <taxon>Pseudomonadati</taxon>
        <taxon>Planctomycetota</taxon>
        <taxon>Planctomycetia</taxon>
        <taxon>Gemmatales</taxon>
        <taxon>Gemmataceae</taxon>
        <taxon>Gemmata</taxon>
    </lineage>
</organism>
<accession>A0ABU5EUV4</accession>
<sequence>MTEAEWLTCTDPQLMLDYLASIPTDRKLRLFACACCRRRGDLLIEPHHVRILQVAEALADGRADLESLRAEREHLFARDYALWAATHEDPYRAAVAGSRDIAIYAGQDGYAVAGEVAVLEQNTVAVDAAYEAESVEQTSFLRDIFRNPFRPIAINPRWLTPDVRTLAEGIYAEKAFDRMPILADALQDAGCDNDDILNHCRQPGEHVRGCWVVDLLLGKT</sequence>
<keyword evidence="2" id="KW-1185">Reference proteome</keyword>
<dbReference type="EMBL" id="JAXBLV010000021">
    <property type="protein sequence ID" value="MDY3558225.1"/>
    <property type="molecule type" value="Genomic_DNA"/>
</dbReference>
<dbReference type="RefSeq" id="WP_320685183.1">
    <property type="nucleotide sequence ID" value="NZ_JAXBLV010000021.1"/>
</dbReference>
<evidence type="ECO:0000313" key="1">
    <source>
        <dbReference type="EMBL" id="MDY3558225.1"/>
    </source>
</evidence>
<evidence type="ECO:0000313" key="2">
    <source>
        <dbReference type="Proteomes" id="UP001272242"/>
    </source>
</evidence>
<name>A0ABU5EUV4_9BACT</name>
<evidence type="ECO:0008006" key="3">
    <source>
        <dbReference type="Google" id="ProtNLM"/>
    </source>
</evidence>
<proteinExistence type="predicted"/>
<dbReference type="Proteomes" id="UP001272242">
    <property type="component" value="Unassembled WGS sequence"/>
</dbReference>
<comment type="caution">
    <text evidence="1">The sequence shown here is derived from an EMBL/GenBank/DDBJ whole genome shotgun (WGS) entry which is preliminary data.</text>
</comment>